<dbReference type="SUPFAM" id="SSF54631">
    <property type="entry name" value="CBS-domain pair"/>
    <property type="match status" value="1"/>
</dbReference>
<keyword evidence="1 2" id="KW-0129">CBS domain</keyword>
<dbReference type="PANTHER" id="PTHR43080:SF26">
    <property type="entry name" value="REGULATORY PROTEIN"/>
    <property type="match status" value="1"/>
</dbReference>
<dbReference type="SMART" id="SM00116">
    <property type="entry name" value="CBS"/>
    <property type="match status" value="2"/>
</dbReference>
<dbReference type="InterPro" id="IPR000644">
    <property type="entry name" value="CBS_dom"/>
</dbReference>
<proteinExistence type="predicted"/>
<feature type="domain" description="CBS" evidence="3">
    <location>
        <begin position="79"/>
        <end position="135"/>
    </location>
</feature>
<protein>
    <submittedName>
        <fullName evidence="4">CBS domain-containing protein</fullName>
    </submittedName>
</protein>
<dbReference type="InterPro" id="IPR044729">
    <property type="entry name" value="CBS_bac"/>
</dbReference>
<evidence type="ECO:0000256" key="2">
    <source>
        <dbReference type="PROSITE-ProRule" id="PRU00703"/>
    </source>
</evidence>
<dbReference type="InterPro" id="IPR051257">
    <property type="entry name" value="Diverse_CBS-Domain"/>
</dbReference>
<dbReference type="AlphaFoldDB" id="A0A1H9HCU5"/>
<accession>A0A1H9HCU5</accession>
<sequence length="135" mass="15086">MLRSVKASDYMAEKLITFTPETDLFEAINLLLKYRITGAPVIGKNGELVGLLSEADCLKAILTLTYHEEEMGGKVGDYMSPEVYTISHDADIISVAEEFIINKRRRLPVIKNGKLIGQISRRDVLRAVEQFAQDG</sequence>
<evidence type="ECO:0000313" key="5">
    <source>
        <dbReference type="Proteomes" id="UP000198749"/>
    </source>
</evidence>
<dbReference type="PANTHER" id="PTHR43080">
    <property type="entry name" value="CBS DOMAIN-CONTAINING PROTEIN CBSX3, MITOCHONDRIAL"/>
    <property type="match status" value="1"/>
</dbReference>
<dbReference type="Proteomes" id="UP000198749">
    <property type="component" value="Unassembled WGS sequence"/>
</dbReference>
<dbReference type="OrthoDB" id="9790355at2"/>
<name>A0A1H9HCU5_9GAMM</name>
<dbReference type="RefSeq" id="WP_091357527.1">
    <property type="nucleotide sequence ID" value="NZ_AP025284.1"/>
</dbReference>
<keyword evidence="5" id="KW-1185">Reference proteome</keyword>
<dbReference type="CDD" id="cd04629">
    <property type="entry name" value="CBS_pair_bac"/>
    <property type="match status" value="1"/>
</dbReference>
<evidence type="ECO:0000259" key="3">
    <source>
        <dbReference type="PROSITE" id="PS51371"/>
    </source>
</evidence>
<evidence type="ECO:0000256" key="1">
    <source>
        <dbReference type="ARBA" id="ARBA00023122"/>
    </source>
</evidence>
<dbReference type="EMBL" id="FOGB01000005">
    <property type="protein sequence ID" value="SEQ60122.1"/>
    <property type="molecule type" value="Genomic_DNA"/>
</dbReference>
<reference evidence="5" key="1">
    <citation type="submission" date="2016-10" db="EMBL/GenBank/DDBJ databases">
        <authorList>
            <person name="Varghese N."/>
            <person name="Submissions S."/>
        </authorList>
    </citation>
    <scope>NUCLEOTIDE SEQUENCE [LARGE SCALE GENOMIC DNA]</scope>
    <source>
        <strain evidence="5">DSM 18887</strain>
    </source>
</reference>
<organism evidence="4 5">
    <name type="scientific">Amphritea atlantica</name>
    <dbReference type="NCBI Taxonomy" id="355243"/>
    <lineage>
        <taxon>Bacteria</taxon>
        <taxon>Pseudomonadati</taxon>
        <taxon>Pseudomonadota</taxon>
        <taxon>Gammaproteobacteria</taxon>
        <taxon>Oceanospirillales</taxon>
        <taxon>Oceanospirillaceae</taxon>
        <taxon>Amphritea</taxon>
    </lineage>
</organism>
<dbReference type="Gene3D" id="3.10.580.10">
    <property type="entry name" value="CBS-domain"/>
    <property type="match status" value="1"/>
</dbReference>
<gene>
    <name evidence="4" type="ORF">SAMN03080615_02076</name>
</gene>
<feature type="domain" description="CBS" evidence="3">
    <location>
        <begin position="11"/>
        <end position="69"/>
    </location>
</feature>
<dbReference type="STRING" id="355243.SAMN03080615_02076"/>
<dbReference type="Pfam" id="PF00571">
    <property type="entry name" value="CBS"/>
    <property type="match status" value="2"/>
</dbReference>
<evidence type="ECO:0000313" key="4">
    <source>
        <dbReference type="EMBL" id="SEQ60122.1"/>
    </source>
</evidence>
<dbReference type="PROSITE" id="PS51371">
    <property type="entry name" value="CBS"/>
    <property type="match status" value="2"/>
</dbReference>
<dbReference type="InterPro" id="IPR046342">
    <property type="entry name" value="CBS_dom_sf"/>
</dbReference>